<protein>
    <submittedName>
        <fullName evidence="1">Cytidylate kinase-like family protein</fullName>
    </submittedName>
</protein>
<organism evidence="1 2">
    <name type="scientific">Hominiventricola aquisgranensis</name>
    <dbReference type="NCBI Taxonomy" id="3133164"/>
    <lineage>
        <taxon>Bacteria</taxon>
        <taxon>Bacillati</taxon>
        <taxon>Bacillota</taxon>
        <taxon>Clostridia</taxon>
        <taxon>Lachnospirales</taxon>
        <taxon>Lachnospiraceae</taxon>
        <taxon>Hominiventricola</taxon>
    </lineage>
</organism>
<reference evidence="1 2" key="1">
    <citation type="submission" date="2024-03" db="EMBL/GenBank/DDBJ databases">
        <title>Human intestinal bacterial collection.</title>
        <authorList>
            <person name="Pauvert C."/>
            <person name="Hitch T.C.A."/>
            <person name="Clavel T."/>
        </authorList>
    </citation>
    <scope>NUCLEOTIDE SEQUENCE [LARGE SCALE GENOMIC DNA]</scope>
    <source>
        <strain evidence="1 2">CLA-AA-H78B</strain>
    </source>
</reference>
<dbReference type="SUPFAM" id="SSF52540">
    <property type="entry name" value="P-loop containing nucleoside triphosphate hydrolases"/>
    <property type="match status" value="1"/>
</dbReference>
<dbReference type="Proteomes" id="UP001470288">
    <property type="component" value="Unassembled WGS sequence"/>
</dbReference>
<evidence type="ECO:0000313" key="1">
    <source>
        <dbReference type="EMBL" id="MEQ2579033.1"/>
    </source>
</evidence>
<dbReference type="InterPro" id="IPR027417">
    <property type="entry name" value="P-loop_NTPase"/>
</dbReference>
<keyword evidence="2" id="KW-1185">Reference proteome</keyword>
<dbReference type="EMBL" id="JBBMFC010000014">
    <property type="protein sequence ID" value="MEQ2579033.1"/>
    <property type="molecule type" value="Genomic_DNA"/>
</dbReference>
<dbReference type="Pfam" id="PF13189">
    <property type="entry name" value="Cytidylate_kin2"/>
    <property type="match status" value="1"/>
</dbReference>
<gene>
    <name evidence="1" type="ORF">WMO62_09305</name>
</gene>
<comment type="caution">
    <text evidence="1">The sequence shown here is derived from an EMBL/GenBank/DDBJ whole genome shotgun (WGS) entry which is preliminary data.</text>
</comment>
<accession>A0ABV1I1G9</accession>
<sequence>MKKKIVTISRQYGSGGRYIGENLAKAMGVPCYDEKLIDMVAKESGFAQSFVAEKGERMTGSLLFNIASSLSFANNVFSTNNGVTLQDEIYFTQNRIIKELADKGPCVIVGRCADYILREREDCLNVFIFADNESKIERAEKYFNITREEAPEVLKKKDKARANHYKYYTDQEWGMASNYDLCLNSGLIGIEGCVKAIQQVLELTE</sequence>
<evidence type="ECO:0000313" key="2">
    <source>
        <dbReference type="Proteomes" id="UP001470288"/>
    </source>
</evidence>
<dbReference type="Gene3D" id="3.40.50.300">
    <property type="entry name" value="P-loop containing nucleotide triphosphate hydrolases"/>
    <property type="match status" value="1"/>
</dbReference>
<proteinExistence type="predicted"/>
<name>A0ABV1I1G9_9FIRM</name>
<dbReference type="RefSeq" id="WP_349144504.1">
    <property type="nucleotide sequence ID" value="NZ_JBBMFC010000014.1"/>
</dbReference>